<dbReference type="PROSITE" id="PS50050">
    <property type="entry name" value="TNFR_NGFR_2"/>
    <property type="match status" value="2"/>
</dbReference>
<feature type="domain" description="Death" evidence="11">
    <location>
        <begin position="354"/>
        <end position="420"/>
    </location>
</feature>
<feature type="domain" description="TNFR-Cys" evidence="12">
    <location>
        <begin position="175"/>
        <end position="216"/>
    </location>
</feature>
<dbReference type="SUPFAM" id="SSF57586">
    <property type="entry name" value="TNF receptor-like"/>
    <property type="match status" value="2"/>
</dbReference>
<feature type="repeat" description="TNFR-Cys" evidence="9">
    <location>
        <begin position="134"/>
        <end position="174"/>
    </location>
</feature>
<dbReference type="SMART" id="SM00208">
    <property type="entry name" value="TNFR"/>
    <property type="match status" value="3"/>
</dbReference>
<dbReference type="Ensembl" id="ENSACOT00000014795.1">
    <property type="protein sequence ID" value="ENSACOP00000014292.1"/>
    <property type="gene ID" value="ENSACOG00000009944.1"/>
</dbReference>
<dbReference type="SMART" id="SM00005">
    <property type="entry name" value="DEATH"/>
    <property type="match status" value="1"/>
</dbReference>
<dbReference type="GO" id="GO:0005886">
    <property type="term" value="C:plasma membrane"/>
    <property type="evidence" value="ECO:0007669"/>
    <property type="project" value="TreeGrafter"/>
</dbReference>
<dbReference type="GO" id="GO:0009986">
    <property type="term" value="C:cell surface"/>
    <property type="evidence" value="ECO:0007669"/>
    <property type="project" value="TreeGrafter"/>
</dbReference>
<feature type="disulfide bond" evidence="9">
    <location>
        <begin position="176"/>
        <end position="191"/>
    </location>
</feature>
<dbReference type="SUPFAM" id="SSF47986">
    <property type="entry name" value="DEATH domain"/>
    <property type="match status" value="1"/>
</dbReference>
<keyword evidence="6 9" id="KW-1015">Disulfide bond</keyword>
<evidence type="ECO:0000256" key="6">
    <source>
        <dbReference type="ARBA" id="ARBA00023157"/>
    </source>
</evidence>
<reference evidence="13" key="1">
    <citation type="submission" date="2025-08" db="UniProtKB">
        <authorList>
            <consortium name="Ensembl"/>
        </authorList>
    </citation>
    <scope>IDENTIFICATION</scope>
</reference>
<keyword evidence="2" id="KW-0053">Apoptosis</keyword>
<evidence type="ECO:0000256" key="7">
    <source>
        <dbReference type="ARBA" id="ARBA00023170"/>
    </source>
</evidence>
<comment type="caution">
    <text evidence="9">Lacks conserved residue(s) required for the propagation of feature annotation.</text>
</comment>
<feature type="domain" description="TNFR-Cys" evidence="12">
    <location>
        <begin position="134"/>
        <end position="174"/>
    </location>
</feature>
<protein>
    <recommendedName>
        <fullName evidence="15">Tumor necrosis factor receptor superfamily member 10B</fullName>
    </recommendedName>
</protein>
<name>A0A8B9FSK1_9PSIT</name>
<evidence type="ECO:0008006" key="15">
    <source>
        <dbReference type="Google" id="ProtNLM"/>
    </source>
</evidence>
<keyword evidence="14" id="KW-1185">Reference proteome</keyword>
<evidence type="ECO:0000256" key="4">
    <source>
        <dbReference type="ARBA" id="ARBA00022737"/>
    </source>
</evidence>
<dbReference type="PROSITE" id="PS50017">
    <property type="entry name" value="DEATH_DOMAIN"/>
    <property type="match status" value="1"/>
</dbReference>
<keyword evidence="5" id="KW-0472">Membrane</keyword>
<dbReference type="InterPro" id="IPR001368">
    <property type="entry name" value="TNFR/NGFR_Cys_rich_reg"/>
</dbReference>
<dbReference type="CDD" id="cd10580">
    <property type="entry name" value="TNFRSF10"/>
    <property type="match status" value="1"/>
</dbReference>
<sequence>MPWPWTFAEPCPGPRSPPEPCPVPRSPPEPCAGPPLSAPLRSLSRKVSSLLRCAPRRRCPPPLLVLLVLITEVSLGTAASALHRRDKLYLFDAGRGEEYFYLDQSSNIYCRKCTAGTYVAEHCKEPNGFSRCLPCKDDEFIEYPNDLSRCFSCRMCREDEVELSPCRATQNRQCACRNGTFCSPEHPCEMCQKCRPRCPKGEVELAPCTPSSDRRCGLPTTTSPGLSTTEIVLISVAVLMGLAILAWVCCKCCCCHSTGDTGDLSGKPCGLMLLQHVIRFRSRSLGTHDNRLNERFSQDPLLSSAPGAEVMVPGTSQPSVKPRKRLVPVEGAEDYARLRSSFYTFAQKVPHDHWKRFGRALNLLENDIALAEKEGGLEVVAEMLRKWQEKETINVSVNTLLDTLHQINLGGVAEDIAFELVKEGSFQYEVS</sequence>
<dbReference type="Pfam" id="PF00020">
    <property type="entry name" value="TNFR_c6"/>
    <property type="match status" value="2"/>
</dbReference>
<dbReference type="Gene3D" id="2.10.50.10">
    <property type="entry name" value="Tumor Necrosis Factor Receptor, subunit A, domain 2"/>
    <property type="match status" value="3"/>
</dbReference>
<dbReference type="CDD" id="cd08315">
    <property type="entry name" value="Death_TRAILR_DR4_DR5"/>
    <property type="match status" value="1"/>
</dbReference>
<dbReference type="InterPro" id="IPR000488">
    <property type="entry name" value="Death_dom"/>
</dbReference>
<evidence type="ECO:0000256" key="1">
    <source>
        <dbReference type="ARBA" id="ARBA00004370"/>
    </source>
</evidence>
<reference evidence="13" key="2">
    <citation type="submission" date="2025-09" db="UniProtKB">
        <authorList>
            <consortium name="Ensembl"/>
        </authorList>
    </citation>
    <scope>IDENTIFICATION</scope>
</reference>
<keyword evidence="3" id="KW-0732">Signal</keyword>
<proteinExistence type="predicted"/>
<evidence type="ECO:0000256" key="2">
    <source>
        <dbReference type="ARBA" id="ARBA00022703"/>
    </source>
</evidence>
<feature type="disulfide bond" evidence="9">
    <location>
        <begin position="198"/>
        <end position="216"/>
    </location>
</feature>
<keyword evidence="4" id="KW-0677">Repeat</keyword>
<dbReference type="Pfam" id="PF00531">
    <property type="entry name" value="Death"/>
    <property type="match status" value="1"/>
</dbReference>
<feature type="disulfide bond" evidence="9">
    <location>
        <begin position="156"/>
        <end position="174"/>
    </location>
</feature>
<dbReference type="InterPro" id="IPR034029">
    <property type="entry name" value="TNFRSF10A/B_death"/>
</dbReference>
<dbReference type="GO" id="GO:0036462">
    <property type="term" value="P:TRAIL-activated apoptotic signaling pathway"/>
    <property type="evidence" value="ECO:0007669"/>
    <property type="project" value="TreeGrafter"/>
</dbReference>
<dbReference type="Gene3D" id="1.10.533.10">
    <property type="entry name" value="Death Domain, Fas"/>
    <property type="match status" value="1"/>
</dbReference>
<feature type="repeat" description="TNFR-Cys" evidence="9">
    <location>
        <begin position="175"/>
        <end position="216"/>
    </location>
</feature>
<dbReference type="InterPro" id="IPR034024">
    <property type="entry name" value="TNFRSF10_N"/>
</dbReference>
<feature type="region of interest" description="Disordered" evidence="10">
    <location>
        <begin position="1"/>
        <end position="32"/>
    </location>
</feature>
<feature type="disulfide bond" evidence="9">
    <location>
        <begin position="135"/>
        <end position="150"/>
    </location>
</feature>
<keyword evidence="8" id="KW-0325">Glycoprotein</keyword>
<dbReference type="InterPro" id="IPR011029">
    <property type="entry name" value="DEATH-like_dom_sf"/>
</dbReference>
<dbReference type="PANTHER" id="PTHR46330">
    <property type="entry name" value="TUMOR NECROSIS FACTOR RECEPTOR SUPERFAMILY MEMBER 10B"/>
    <property type="match status" value="1"/>
</dbReference>
<evidence type="ECO:0000256" key="8">
    <source>
        <dbReference type="ARBA" id="ARBA00023180"/>
    </source>
</evidence>
<evidence type="ECO:0000313" key="14">
    <source>
        <dbReference type="Proteomes" id="UP000694522"/>
    </source>
</evidence>
<keyword evidence="7" id="KW-0675">Receptor</keyword>
<evidence type="ECO:0000256" key="10">
    <source>
        <dbReference type="SAM" id="MobiDB-lite"/>
    </source>
</evidence>
<evidence type="ECO:0000259" key="11">
    <source>
        <dbReference type="PROSITE" id="PS50017"/>
    </source>
</evidence>
<evidence type="ECO:0000256" key="3">
    <source>
        <dbReference type="ARBA" id="ARBA00022729"/>
    </source>
</evidence>
<comment type="subcellular location">
    <subcellularLocation>
        <location evidence="1">Membrane</location>
    </subcellularLocation>
</comment>
<dbReference type="AlphaFoldDB" id="A0A8B9FSK1"/>
<evidence type="ECO:0000256" key="5">
    <source>
        <dbReference type="ARBA" id="ARBA00023136"/>
    </source>
</evidence>
<dbReference type="PANTHER" id="PTHR46330:SF17">
    <property type="entry name" value="TUMOR NECROSIS FACTOR RECEPTOR SUPERFAMILY, MEMBER 10B"/>
    <property type="match status" value="1"/>
</dbReference>
<feature type="compositionally biased region" description="Pro residues" evidence="10">
    <location>
        <begin position="11"/>
        <end position="32"/>
    </location>
</feature>
<organism evidence="13 14">
    <name type="scientific">Amazona collaria</name>
    <name type="common">yellow-billed parrot</name>
    <dbReference type="NCBI Taxonomy" id="241587"/>
    <lineage>
        <taxon>Eukaryota</taxon>
        <taxon>Metazoa</taxon>
        <taxon>Chordata</taxon>
        <taxon>Craniata</taxon>
        <taxon>Vertebrata</taxon>
        <taxon>Euteleostomi</taxon>
        <taxon>Archelosauria</taxon>
        <taxon>Archosauria</taxon>
        <taxon>Dinosauria</taxon>
        <taxon>Saurischia</taxon>
        <taxon>Theropoda</taxon>
        <taxon>Coelurosauria</taxon>
        <taxon>Aves</taxon>
        <taxon>Neognathae</taxon>
        <taxon>Neoaves</taxon>
        <taxon>Telluraves</taxon>
        <taxon>Australaves</taxon>
        <taxon>Psittaciformes</taxon>
        <taxon>Psittacidae</taxon>
        <taxon>Amazona</taxon>
    </lineage>
</organism>
<feature type="disulfide bond" evidence="9">
    <location>
        <begin position="153"/>
        <end position="166"/>
    </location>
</feature>
<dbReference type="GO" id="GO:0043065">
    <property type="term" value="P:positive regulation of apoptotic process"/>
    <property type="evidence" value="ECO:0007669"/>
    <property type="project" value="TreeGrafter"/>
</dbReference>
<evidence type="ECO:0000259" key="12">
    <source>
        <dbReference type="PROSITE" id="PS50050"/>
    </source>
</evidence>
<accession>A0A8B9FSK1</accession>
<evidence type="ECO:0000256" key="9">
    <source>
        <dbReference type="PROSITE-ProRule" id="PRU00206"/>
    </source>
</evidence>
<dbReference type="InterPro" id="IPR052491">
    <property type="entry name" value="TNFRSF10"/>
</dbReference>
<dbReference type="Proteomes" id="UP000694522">
    <property type="component" value="Unplaced"/>
</dbReference>
<evidence type="ECO:0000313" key="13">
    <source>
        <dbReference type="Ensembl" id="ENSACOP00000014292.1"/>
    </source>
</evidence>